<organism evidence="2 3">
    <name type="scientific">Photobacterium arenosum</name>
    <dbReference type="NCBI Taxonomy" id="2774143"/>
    <lineage>
        <taxon>Bacteria</taxon>
        <taxon>Pseudomonadati</taxon>
        <taxon>Pseudomonadota</taxon>
        <taxon>Gammaproteobacteria</taxon>
        <taxon>Vibrionales</taxon>
        <taxon>Vibrionaceae</taxon>
        <taxon>Photobacterium</taxon>
    </lineage>
</organism>
<dbReference type="EMBL" id="JACYTP010000012">
    <property type="protein sequence ID" value="MBD8514419.1"/>
    <property type="molecule type" value="Genomic_DNA"/>
</dbReference>
<sequence>MKTLLFGYYGYGNYGDDLMLKVIDDYSSSNVTVFTSSSVKEQLNLKSKEVIFKRFHFDLIKNIVKHKQVVWGGGTCFYSNKTNLFMLLLVSIYTRLLGRKIIFFSVGVGRINGFLDKLISILVFNLSSEIYLRDKCSQELVSRFTFKKKGKIVEDLFLLSNVNALEQRKTGSNKIVFNLSSECVTEENIVKVIELAEYLESELSFDVEFISLQNVGNSPENTFYADQPFMNDRRFVKYNSPVELHDAISSCKLFIGFRLHGLLTAISAGVPILAYPYSPKVVRMLDNFILEPELVTLEMGQVPTLESIIKAISRENKYKETDQDLIRKTERELNEIIL</sequence>
<dbReference type="RefSeq" id="WP_192017051.1">
    <property type="nucleotide sequence ID" value="NZ_JACYTP010000012.1"/>
</dbReference>
<dbReference type="Proteomes" id="UP000649768">
    <property type="component" value="Unassembled WGS sequence"/>
</dbReference>
<dbReference type="PANTHER" id="PTHR36836">
    <property type="entry name" value="COLANIC ACID BIOSYNTHESIS PROTEIN WCAK"/>
    <property type="match status" value="1"/>
</dbReference>
<evidence type="ECO:0000313" key="2">
    <source>
        <dbReference type="EMBL" id="MBD8514419.1"/>
    </source>
</evidence>
<keyword evidence="3" id="KW-1185">Reference proteome</keyword>
<accession>A0ABR9BPD0</accession>
<comment type="caution">
    <text evidence="2">The sequence shown here is derived from an EMBL/GenBank/DDBJ whole genome shotgun (WGS) entry which is preliminary data.</text>
</comment>
<protein>
    <submittedName>
        <fullName evidence="2">Polysaccharide pyruvyl transferase family protein</fullName>
    </submittedName>
</protein>
<keyword evidence="2" id="KW-0808">Transferase</keyword>
<reference evidence="2 3" key="1">
    <citation type="submission" date="2020-09" db="EMBL/GenBank/DDBJ databases">
        <title>Photobacterium sp. CAU 1568 isolated from sand of Sido Beach.</title>
        <authorList>
            <person name="Kim W."/>
        </authorList>
    </citation>
    <scope>NUCLEOTIDE SEQUENCE [LARGE SCALE GENOMIC DNA]</scope>
    <source>
        <strain evidence="2 3">CAU 1568</strain>
    </source>
</reference>
<proteinExistence type="predicted"/>
<dbReference type="GO" id="GO:0016740">
    <property type="term" value="F:transferase activity"/>
    <property type="evidence" value="ECO:0007669"/>
    <property type="project" value="UniProtKB-KW"/>
</dbReference>
<name>A0ABR9BPD0_9GAMM</name>
<evidence type="ECO:0000313" key="3">
    <source>
        <dbReference type="Proteomes" id="UP000649768"/>
    </source>
</evidence>
<dbReference type="PANTHER" id="PTHR36836:SF1">
    <property type="entry name" value="COLANIC ACID BIOSYNTHESIS PROTEIN WCAK"/>
    <property type="match status" value="1"/>
</dbReference>
<dbReference type="Pfam" id="PF04230">
    <property type="entry name" value="PS_pyruv_trans"/>
    <property type="match status" value="1"/>
</dbReference>
<gene>
    <name evidence="2" type="ORF">IFO68_17195</name>
</gene>
<dbReference type="InterPro" id="IPR007345">
    <property type="entry name" value="Polysacch_pyruvyl_Trfase"/>
</dbReference>
<evidence type="ECO:0000259" key="1">
    <source>
        <dbReference type="Pfam" id="PF04230"/>
    </source>
</evidence>
<feature type="domain" description="Polysaccharide pyruvyl transferase" evidence="1">
    <location>
        <begin position="13"/>
        <end position="278"/>
    </location>
</feature>